<evidence type="ECO:0000313" key="1">
    <source>
        <dbReference type="EMBL" id="KAF0932914.1"/>
    </source>
</evidence>
<gene>
    <name evidence="1" type="ORF">E2562_013113</name>
</gene>
<reference evidence="1 2" key="1">
    <citation type="submission" date="2019-11" db="EMBL/GenBank/DDBJ databases">
        <title>Whole genome sequence of Oryza granulata.</title>
        <authorList>
            <person name="Li W."/>
        </authorList>
    </citation>
    <scope>NUCLEOTIDE SEQUENCE [LARGE SCALE GENOMIC DNA]</scope>
    <source>
        <strain evidence="2">cv. Menghai</strain>
        <tissue evidence="1">Leaf</tissue>
    </source>
</reference>
<sequence length="73" mass="7537">MLGPAGKRAAQPGTEVVWGGKVSLRDGLDSALDSSGNGRGWCKSSYAAERGDATGQASEDDLSAIHRPTCTCR</sequence>
<dbReference type="Proteomes" id="UP000479710">
    <property type="component" value="Unassembled WGS sequence"/>
</dbReference>
<accession>A0A6G1F7T0</accession>
<evidence type="ECO:0000313" key="2">
    <source>
        <dbReference type="Proteomes" id="UP000479710"/>
    </source>
</evidence>
<protein>
    <submittedName>
        <fullName evidence="1">Uncharacterized protein</fullName>
    </submittedName>
</protein>
<dbReference type="EMBL" id="SPHZ02000001">
    <property type="protein sequence ID" value="KAF0932914.1"/>
    <property type="molecule type" value="Genomic_DNA"/>
</dbReference>
<organism evidence="1 2">
    <name type="scientific">Oryza meyeriana var. granulata</name>
    <dbReference type="NCBI Taxonomy" id="110450"/>
    <lineage>
        <taxon>Eukaryota</taxon>
        <taxon>Viridiplantae</taxon>
        <taxon>Streptophyta</taxon>
        <taxon>Embryophyta</taxon>
        <taxon>Tracheophyta</taxon>
        <taxon>Spermatophyta</taxon>
        <taxon>Magnoliopsida</taxon>
        <taxon>Liliopsida</taxon>
        <taxon>Poales</taxon>
        <taxon>Poaceae</taxon>
        <taxon>BOP clade</taxon>
        <taxon>Oryzoideae</taxon>
        <taxon>Oryzeae</taxon>
        <taxon>Oryzinae</taxon>
        <taxon>Oryza</taxon>
        <taxon>Oryza meyeriana</taxon>
    </lineage>
</organism>
<comment type="caution">
    <text evidence="1">The sequence shown here is derived from an EMBL/GenBank/DDBJ whole genome shotgun (WGS) entry which is preliminary data.</text>
</comment>
<name>A0A6G1F7T0_9ORYZ</name>
<proteinExistence type="predicted"/>
<dbReference type="AlphaFoldDB" id="A0A6G1F7T0"/>
<keyword evidence="2" id="KW-1185">Reference proteome</keyword>